<evidence type="ECO:0000259" key="6">
    <source>
        <dbReference type="Pfam" id="PF08245"/>
    </source>
</evidence>
<reference evidence="8 9" key="1">
    <citation type="submission" date="2014-03" db="EMBL/GenBank/DDBJ databases">
        <title>Genomics of Bifidobacteria.</title>
        <authorList>
            <person name="Ventura M."/>
            <person name="Milani C."/>
            <person name="Lugli G.A."/>
        </authorList>
    </citation>
    <scope>NUCLEOTIDE SEQUENCE [LARGE SCALE GENOMIC DNA]</scope>
    <source>
        <strain evidence="8 9">DSM 21395</strain>
    </source>
</reference>
<dbReference type="HAMAP" id="MF_02214">
    <property type="entry name" value="Lipid_II_synth_MurT"/>
    <property type="match status" value="1"/>
</dbReference>
<keyword evidence="4" id="KW-0479">Metal-binding</keyword>
<keyword evidence="4" id="KW-0133">Cell shape</keyword>
<comment type="catalytic activity">
    <reaction evidence="4">
        <text>beta-D-GlcNAc-(1-&gt;4)-Mur2Ac(oyl-L-Ala-gamma-D-Glu-L-Lys-D-Ala-D-Ala)-di-trans,octa-cis-undecaprenyl diphosphate + L-glutamine + ATP + H2O = beta-D-GlcNAc-(1-&gt;4)-Mur2Ac(oyl-L-Ala-D-isoglutaminyl-L-Lys-D-Ala-D-Ala)-di-trans,octa-cis-undecaprenyl diphosphate + L-glutamate + ADP + phosphate + H(+)</text>
        <dbReference type="Rhea" id="RHEA:57928"/>
        <dbReference type="ChEBI" id="CHEBI:15377"/>
        <dbReference type="ChEBI" id="CHEBI:15378"/>
        <dbReference type="ChEBI" id="CHEBI:29985"/>
        <dbReference type="ChEBI" id="CHEBI:30616"/>
        <dbReference type="ChEBI" id="CHEBI:43474"/>
        <dbReference type="ChEBI" id="CHEBI:58359"/>
        <dbReference type="ChEBI" id="CHEBI:60033"/>
        <dbReference type="ChEBI" id="CHEBI:62233"/>
        <dbReference type="ChEBI" id="CHEBI:456216"/>
        <dbReference type="EC" id="6.3.5.13"/>
    </reaction>
</comment>
<comment type="similarity">
    <text evidence="4">Belongs to the MurCDEF family. MurT subfamily.</text>
</comment>
<dbReference type="InterPro" id="IPR018109">
    <property type="entry name" value="Folylpolyglutamate_synth_CS"/>
</dbReference>
<keyword evidence="2 4" id="KW-0547">Nucleotide-binding</keyword>
<dbReference type="Gene3D" id="3.40.1190.10">
    <property type="entry name" value="Mur-like, catalytic domain"/>
    <property type="match status" value="1"/>
</dbReference>
<keyword evidence="4" id="KW-0573">Peptidoglycan synthesis</keyword>
<feature type="region of interest" description="Disordered" evidence="5">
    <location>
        <begin position="26"/>
        <end position="49"/>
    </location>
</feature>
<dbReference type="Pfam" id="PF08245">
    <property type="entry name" value="Mur_ligase_M"/>
    <property type="match status" value="1"/>
</dbReference>
<accession>A0A087C4L2</accession>
<dbReference type="InterPro" id="IPR036565">
    <property type="entry name" value="Mur-like_cat_sf"/>
</dbReference>
<comment type="catalytic activity">
    <reaction evidence="4">
        <text>beta-D-GlcNAc-(1-&gt;4)-Mur2Ac(oyl-L-Ala-gamma-D-Glu-L-Lys-D-Ala-D-Ala)-di-trans,octa-cis-undecaprenyl diphosphate + ATP = beta-D-GlcNAc-(1-&gt;4)-Mur2Ac(oyl-L-Ala-gamma-D-O-P-Glu-L-Lys-D-Ala-D-Ala)-di-trans,octa-cis-undecaprenyl diphosphate + ADP</text>
        <dbReference type="Rhea" id="RHEA:59488"/>
        <dbReference type="ChEBI" id="CHEBI:30616"/>
        <dbReference type="ChEBI" id="CHEBI:60033"/>
        <dbReference type="ChEBI" id="CHEBI:143132"/>
        <dbReference type="ChEBI" id="CHEBI:456216"/>
    </reaction>
</comment>
<feature type="domain" description="Mur ligase central" evidence="6">
    <location>
        <begin position="111"/>
        <end position="248"/>
    </location>
</feature>
<evidence type="ECO:0000313" key="9">
    <source>
        <dbReference type="Proteomes" id="UP000029082"/>
    </source>
</evidence>
<keyword evidence="9" id="KW-1185">Reference proteome</keyword>
<name>A0A087C4L2_9BIFI</name>
<dbReference type="Proteomes" id="UP000029082">
    <property type="component" value="Unassembled WGS sequence"/>
</dbReference>
<organism evidence="8 9">
    <name type="scientific">Bifidobacterium mongoliense DSM 21395</name>
    <dbReference type="NCBI Taxonomy" id="1437603"/>
    <lineage>
        <taxon>Bacteria</taxon>
        <taxon>Bacillati</taxon>
        <taxon>Actinomycetota</taxon>
        <taxon>Actinomycetes</taxon>
        <taxon>Bifidobacteriales</taxon>
        <taxon>Bifidobacteriaceae</taxon>
        <taxon>Bifidobacterium</taxon>
    </lineage>
</organism>
<dbReference type="GO" id="GO:0008360">
    <property type="term" value="P:regulation of cell shape"/>
    <property type="evidence" value="ECO:0007669"/>
    <property type="project" value="UniProtKB-KW"/>
</dbReference>
<dbReference type="PROSITE" id="PS01011">
    <property type="entry name" value="FOLYLPOLYGLU_SYNT_1"/>
    <property type="match status" value="1"/>
</dbReference>
<comment type="pathway">
    <text evidence="4">Cell wall biogenesis; peptidoglycan biosynthesis.</text>
</comment>
<protein>
    <recommendedName>
        <fullName evidence="4">Lipid II isoglutaminyl synthase (glutamine-hydrolyzing) subunit MurT</fullName>
        <ecNumber evidence="4">6.3.5.13</ecNumber>
    </recommendedName>
</protein>
<evidence type="ECO:0000256" key="3">
    <source>
        <dbReference type="ARBA" id="ARBA00022840"/>
    </source>
</evidence>
<dbReference type="eggNOG" id="COG0771">
    <property type="taxonomic scope" value="Bacteria"/>
</dbReference>
<dbReference type="GO" id="GO:0005524">
    <property type="term" value="F:ATP binding"/>
    <property type="evidence" value="ECO:0007669"/>
    <property type="project" value="UniProtKB-UniRule"/>
</dbReference>
<evidence type="ECO:0000256" key="5">
    <source>
        <dbReference type="SAM" id="MobiDB-lite"/>
    </source>
</evidence>
<feature type="domain" description="Lipid II isoglutaminyl synthase (glutamine-hydrolyzing) subunit MurT C-terminal" evidence="7">
    <location>
        <begin position="423"/>
        <end position="528"/>
    </location>
</feature>
<dbReference type="RefSeq" id="WP_237745301.1">
    <property type="nucleotide sequence ID" value="NZ_JDUO01000009.1"/>
</dbReference>
<keyword evidence="1 4" id="KW-0436">Ligase</keyword>
<evidence type="ECO:0000259" key="7">
    <source>
        <dbReference type="Pfam" id="PF08353"/>
    </source>
</evidence>
<dbReference type="InterPro" id="IPR043703">
    <property type="entry name" value="Lipid_II_synth_MurT"/>
</dbReference>
<dbReference type="GO" id="GO:0004326">
    <property type="term" value="F:tetrahydrofolylpolyglutamate synthase activity"/>
    <property type="evidence" value="ECO:0007669"/>
    <property type="project" value="InterPro"/>
</dbReference>
<dbReference type="Pfam" id="PF08353">
    <property type="entry name" value="MurT_C"/>
    <property type="match status" value="1"/>
</dbReference>
<comment type="function">
    <text evidence="4">The lipid II isoglutaminyl synthase complex catalyzes the formation of alpha-D-isoglutamine in the cell wall lipid II stem peptide. The MurT subunit catalyzes the ATP-dependent amidation of D-glutamate residue of lipid II, converting it to an isoglutamine residue.</text>
</comment>
<dbReference type="STRING" id="1437603.GCA_000771525_01778"/>
<comment type="caution">
    <text evidence="8">The sequence shown here is derived from an EMBL/GenBank/DDBJ whole genome shotgun (WGS) entry which is preliminary data.</text>
</comment>
<dbReference type="GeneID" id="93094788"/>
<dbReference type="GO" id="GO:0140282">
    <property type="term" value="F:carbon-nitrogen ligase activity on lipid II"/>
    <property type="evidence" value="ECO:0007669"/>
    <property type="project" value="UniProtKB-UniRule"/>
</dbReference>
<dbReference type="InterPro" id="IPR013221">
    <property type="entry name" value="Mur_ligase_cen"/>
</dbReference>
<dbReference type="UniPathway" id="UPA00219"/>
<dbReference type="GO" id="GO:0046872">
    <property type="term" value="F:metal ion binding"/>
    <property type="evidence" value="ECO:0007669"/>
    <property type="project" value="UniProtKB-KW"/>
</dbReference>
<gene>
    <name evidence="4" type="primary">murT</name>
    <name evidence="8" type="ORF">BMON_1476</name>
</gene>
<dbReference type="EC" id="6.3.5.13" evidence="4"/>
<evidence type="ECO:0000256" key="2">
    <source>
        <dbReference type="ARBA" id="ARBA00022741"/>
    </source>
</evidence>
<dbReference type="GO" id="GO:0071555">
    <property type="term" value="P:cell wall organization"/>
    <property type="evidence" value="ECO:0007669"/>
    <property type="project" value="UniProtKB-KW"/>
</dbReference>
<feature type="active site" evidence="4">
    <location>
        <position position="457"/>
    </location>
</feature>
<dbReference type="SUPFAM" id="SSF53623">
    <property type="entry name" value="MurD-like peptide ligases, catalytic domain"/>
    <property type="match status" value="1"/>
</dbReference>
<dbReference type="InterPro" id="IPR013564">
    <property type="entry name" value="MurT_C"/>
</dbReference>
<comment type="subunit">
    <text evidence="4">Forms a heterodimer with GatD.</text>
</comment>
<comment type="catalytic activity">
    <reaction evidence="4">
        <text>beta-D-GlcNAc-(1-&gt;4)-Mur2Ac(oyl-L-Ala-gamma-D-O-P-Glu-L-Lys-D-Ala-D-Ala)-di-trans,octa-cis-undecaprenyl diphosphate + NH4(+) = beta-D-GlcNAc-(1-&gt;4)-Mur2Ac(oyl-L-Ala-D-isoglutaminyl-L-Lys-D-Ala-D-Ala)-di-trans,octa-cis-undecaprenyl diphosphate + phosphate + H(+)</text>
        <dbReference type="Rhea" id="RHEA:57932"/>
        <dbReference type="ChEBI" id="CHEBI:15378"/>
        <dbReference type="ChEBI" id="CHEBI:28938"/>
        <dbReference type="ChEBI" id="CHEBI:43474"/>
        <dbReference type="ChEBI" id="CHEBI:62233"/>
        <dbReference type="ChEBI" id="CHEBI:143132"/>
    </reaction>
</comment>
<dbReference type="PANTHER" id="PTHR23135:SF7">
    <property type="entry name" value="LIPID II ISOGLUTAMINYL SYNTHASE (GLUTAMINE-HYDROLYZING) SUBUNIT MURT"/>
    <property type="match status" value="1"/>
</dbReference>
<sequence>MAMNDESRPERDDGARVVVDDGAVTARAEAPAATHAAKPAGPNAAGGSVQVPRGHWWWPSALTPWAGRTAQWASRLAGHGGSALPGRVVEVLDPGFLARTLGTLPYGVVLVSGTNGKTTTTRMVALMLEQLGLKVFTNPTGSNFTRGVVSALMGAIDGRRPLDADIAVLELDEAYAVHFVRQIRPRYSLLLNVMRDQLDRFGEIDNTARLLGHVAQATTGTVVLNREDARIARLSEQVPDGTAVRYFGLVNSLRSYFPSDDDMHGTDIRRTAMSGTDVDDGAVDGADDGAASSAMAAFGAGGPGASLSGAPSSLIPGESPRLDVGREAFASTAQPADVTLRRVGDHEAEFLIDGATVGGRVRLEGIYNLFNAAAALTVVRSVLADAGRSVDGGRLMEALAEVTPAFGRGEVIEVQGAPVELLLVKNPMGFRLSLGSFPAPGHDTMIAICDEYADGRDMSWLWDVDFTSLRETGVAMVSGTRAWDMALRLGYDEVKVARTDTDLEESVERFVTANPGVPKHIYCTYTAMLRLRARLARLADVADAGVGR</sequence>
<dbReference type="EMBL" id="JGZE01000004">
    <property type="protein sequence ID" value="KFI78212.1"/>
    <property type="molecule type" value="Genomic_DNA"/>
</dbReference>
<comment type="caution">
    <text evidence="4">Lacks conserved residue(s) required for the propagation of feature annotation.</text>
</comment>
<dbReference type="PANTHER" id="PTHR23135">
    <property type="entry name" value="MUR LIGASE FAMILY MEMBER"/>
    <property type="match status" value="1"/>
</dbReference>
<proteinExistence type="inferred from homology"/>
<keyword evidence="4" id="KW-0961">Cell wall biogenesis/degradation</keyword>
<evidence type="ECO:0000256" key="4">
    <source>
        <dbReference type="HAMAP-Rule" id="MF_02214"/>
    </source>
</evidence>
<evidence type="ECO:0000313" key="8">
    <source>
        <dbReference type="EMBL" id="KFI78212.1"/>
    </source>
</evidence>
<feature type="compositionally biased region" description="Low complexity" evidence="5">
    <location>
        <begin position="26"/>
        <end position="47"/>
    </location>
</feature>
<evidence type="ECO:0000256" key="1">
    <source>
        <dbReference type="ARBA" id="ARBA00022598"/>
    </source>
</evidence>
<keyword evidence="3 4" id="KW-0067">ATP-binding</keyword>
<dbReference type="AlphaFoldDB" id="A0A087C4L2"/>
<dbReference type="GO" id="GO:0009252">
    <property type="term" value="P:peptidoglycan biosynthetic process"/>
    <property type="evidence" value="ECO:0007669"/>
    <property type="project" value="UniProtKB-UniRule"/>
</dbReference>